<comment type="subcellular location">
    <subcellularLocation>
        <location evidence="1">Nucleus</location>
    </subcellularLocation>
</comment>
<dbReference type="OrthoDB" id="6109at2759"/>
<dbReference type="Gene3D" id="2.130.10.10">
    <property type="entry name" value="YVTN repeat-like/Quinoprotein amine dehydrogenase"/>
    <property type="match status" value="2"/>
</dbReference>
<evidence type="ECO:0000259" key="5">
    <source>
        <dbReference type="Pfam" id="PF03178"/>
    </source>
</evidence>
<proteinExistence type="predicted"/>
<keyword evidence="2" id="KW-0507">mRNA processing</keyword>
<dbReference type="PANTHER" id="PTHR10644">
    <property type="entry name" value="DNA REPAIR/RNA PROCESSING CPSF FAMILY"/>
    <property type="match status" value="1"/>
</dbReference>
<evidence type="ECO:0000256" key="3">
    <source>
        <dbReference type="ARBA" id="ARBA00023242"/>
    </source>
</evidence>
<dbReference type="InterPro" id="IPR015943">
    <property type="entry name" value="WD40/YVTN_repeat-like_dom_sf"/>
</dbReference>
<feature type="compositionally biased region" description="Acidic residues" evidence="4">
    <location>
        <begin position="440"/>
        <end position="457"/>
    </location>
</feature>
<dbReference type="InterPro" id="IPR018846">
    <property type="entry name" value="Beta-prop_RSE1/DDB1/CPSF1_1st"/>
</dbReference>
<protein>
    <submittedName>
        <fullName evidence="8">Uncharacterized protein</fullName>
    </submittedName>
</protein>
<sequence>MQAYAEVLPPQGVTAALAVAFISQHASNLLVARTSLLQVFSQKQLSGGQDSKLVLIAEYNLPGTITQLGKLKLQTSKSGGDAVLVALRDAKLSLIEWDPTLHSITTLSIHYYEQDTLQTAPWQTDLGHCVSHLTVDPSSRCAAFNFGVNNLAIVPFHQTSDDLAMDDDYDDTHDGDESAPKDEQAPKSQNVPNHDTPYHPSFVLPTTALDPGLLHPIDLAFLHEYRDPTIGILYSSAARSSNMVAERKDVTIYAVYALDLEQKASTALQSVQKLPNDVQKVIPLPLPVGGALLVGGNELIHVDQGGKSSAIAVNEFARDASAFPMTDQSDLRLKLEGCQIEHLGNPGGDMLILLRTGEFALLSFRMDGRSLSSMNIRRIDDDYASTLSLGPASCTANLGQGNLFIGSEESDAIVLATSKKVSQLKRTLSRAHIQGNGTENDVDEEDDVDSEDEDDLYADPVDRVNGAAPGDVAVSGGPQFRVLDQLCSIAPINDTTFGLLGKRKRSEEDESTSEDLTQARKRLVASYGRGRAGGVAFICKELDLDISKKLSFPQTTKVWSFSSHSKTKARVAGEPLPIDDLMIVSQSPSNAQGNNAQGKSSLLQSVDGEYQPRPDSEFDGSAGATIFVGKLDMTNHTVQVLSSEVRVYDAEFGLSQIYPIVDEDEGQVCKAVKVSFADPYLAIVKEDGAMSLLKADKAGELDEIELPEDLAVQSLLAAILYQDESDFFQSSRFYPDASESGPVLAILTTEGNFQLLSLPNLNFQIFYCASLSFLPTYLMQDLQIPKHWRNKDYLSEMTLADIGDATSRQPYLIARNTVGDVILYQPFAVPDVVGSYKFKKVDTWTVPYAEGQGDSEKPLSRPSMNSLGNPTGFSWVFVPGSTPSAILKHASTAPRMYNLGSQRINAVSNISDGAYATGFVFVGDNGSVCFAQIPSTTLIGLSDWAIQRVPLQEDISFISYFERTHSYILATNAPTEFQLPQDDEWHQEWQKETTTFLPTMLQSSLKLMSPATHSIISRYTFDTSERILCVKCLNLEISEETHERKDLIVVGTAVVKGENVTTRGNLYIFDVVDVVPDPDIPESDLKLKLITREDVRGAVSAISDVGAQGFVLAAQGQKCMVRGLKEDMSVLPVAFLDMRYYVSVARELRGTGLCILGDAFSGLWLVGYSEEPYKLQILSRDFENPEVIAADFLPDGRQLYIISVDNDGQLRVLQYDPEDPKTERGARLLIRSTFNTGDCPTTMTLIPPPTPASTKTRNRRRRGSNASIASSASSSSSSTSSSSMSLDATSPTNPTSSSSSSRHRILLTTQSGSMSLLTPVPESTYRRLSNLQNILLTSLDFHPCSLNPRAYRQIETDGVGGRGIIDGNLVRRWWETSTQQRVNSADKAGGSVWEIRGDLETIGTADLDW</sequence>
<gene>
    <name evidence="8" type="ORF">B0A52_01616</name>
</gene>
<dbReference type="InterPro" id="IPR058543">
    <property type="entry name" value="Beta-prop_RSE1/DDB1/CPSF1_2nd"/>
</dbReference>
<dbReference type="GO" id="GO:0005634">
    <property type="term" value="C:nucleus"/>
    <property type="evidence" value="ECO:0007669"/>
    <property type="project" value="UniProtKB-SubCell"/>
</dbReference>
<evidence type="ECO:0000256" key="2">
    <source>
        <dbReference type="ARBA" id="ARBA00022664"/>
    </source>
</evidence>
<feature type="region of interest" description="Disordered" evidence="4">
    <location>
        <begin position="164"/>
        <end position="199"/>
    </location>
</feature>
<evidence type="ECO:0000259" key="7">
    <source>
        <dbReference type="Pfam" id="PF23726"/>
    </source>
</evidence>
<evidence type="ECO:0000313" key="8">
    <source>
        <dbReference type="EMBL" id="RVX74490.1"/>
    </source>
</evidence>
<feature type="domain" description="RSE1/DDB1/CPSF1 second beta-propeller" evidence="7">
    <location>
        <begin position="546"/>
        <end position="932"/>
    </location>
</feature>
<dbReference type="Pfam" id="PF10433">
    <property type="entry name" value="Beta-prop_RSE1_1st"/>
    <property type="match status" value="1"/>
</dbReference>
<feature type="region of interest" description="Disordered" evidence="4">
    <location>
        <begin position="1239"/>
        <end position="1302"/>
    </location>
</feature>
<evidence type="ECO:0000256" key="4">
    <source>
        <dbReference type="SAM" id="MobiDB-lite"/>
    </source>
</evidence>
<feature type="domain" description="RSE1/DDB1/CPSF1 first beta-propeller" evidence="6">
    <location>
        <begin position="13"/>
        <end position="420"/>
    </location>
</feature>
<comment type="caution">
    <text evidence="8">The sequence shown here is derived from an EMBL/GenBank/DDBJ whole genome shotgun (WGS) entry which is preliminary data.</text>
</comment>
<dbReference type="Pfam" id="PF03178">
    <property type="entry name" value="CPSF_A"/>
    <property type="match status" value="1"/>
</dbReference>
<feature type="region of interest" description="Disordered" evidence="4">
    <location>
        <begin position="432"/>
        <end position="462"/>
    </location>
</feature>
<evidence type="ECO:0000259" key="6">
    <source>
        <dbReference type="Pfam" id="PF10433"/>
    </source>
</evidence>
<dbReference type="Pfam" id="PF23726">
    <property type="entry name" value="Beta-prop_RSE1_2nd"/>
    <property type="match status" value="1"/>
</dbReference>
<feature type="compositionally biased region" description="Low complexity" evidence="4">
    <location>
        <begin position="1264"/>
        <end position="1300"/>
    </location>
</feature>
<dbReference type="EMBL" id="NAJM01000004">
    <property type="protein sequence ID" value="RVX74490.1"/>
    <property type="molecule type" value="Genomic_DNA"/>
</dbReference>
<organism evidence="8 9">
    <name type="scientific">Exophiala mesophila</name>
    <name type="common">Black yeast-like fungus</name>
    <dbReference type="NCBI Taxonomy" id="212818"/>
    <lineage>
        <taxon>Eukaryota</taxon>
        <taxon>Fungi</taxon>
        <taxon>Dikarya</taxon>
        <taxon>Ascomycota</taxon>
        <taxon>Pezizomycotina</taxon>
        <taxon>Eurotiomycetes</taxon>
        <taxon>Chaetothyriomycetidae</taxon>
        <taxon>Chaetothyriales</taxon>
        <taxon>Herpotrichiellaceae</taxon>
        <taxon>Exophiala</taxon>
    </lineage>
</organism>
<dbReference type="Proteomes" id="UP000288859">
    <property type="component" value="Unassembled WGS sequence"/>
</dbReference>
<feature type="compositionally biased region" description="Acidic residues" evidence="4">
    <location>
        <begin position="164"/>
        <end position="174"/>
    </location>
</feature>
<evidence type="ECO:0000256" key="1">
    <source>
        <dbReference type="ARBA" id="ARBA00004123"/>
    </source>
</evidence>
<feature type="compositionally biased region" description="Basic and acidic residues" evidence="4">
    <location>
        <begin position="175"/>
        <end position="185"/>
    </location>
</feature>
<keyword evidence="3" id="KW-0539">Nucleus</keyword>
<dbReference type="VEuPathDB" id="FungiDB:PV10_07294"/>
<feature type="domain" description="RSE1/DDB1/CPSF1 C-terminal" evidence="5">
    <location>
        <begin position="1002"/>
        <end position="1373"/>
    </location>
</feature>
<reference evidence="8 9" key="1">
    <citation type="submission" date="2017-03" db="EMBL/GenBank/DDBJ databases">
        <title>Genomes of endolithic fungi from Antarctica.</title>
        <authorList>
            <person name="Coleine C."/>
            <person name="Masonjones S."/>
            <person name="Stajich J.E."/>
        </authorList>
    </citation>
    <scope>NUCLEOTIDE SEQUENCE [LARGE SCALE GENOMIC DNA]</scope>
    <source>
        <strain evidence="8 9">CCFEE 6314</strain>
    </source>
</reference>
<name>A0A438NFI8_EXOME</name>
<dbReference type="GO" id="GO:0006397">
    <property type="term" value="P:mRNA processing"/>
    <property type="evidence" value="ECO:0007669"/>
    <property type="project" value="UniProtKB-KW"/>
</dbReference>
<accession>A0A438NFI8</accession>
<evidence type="ECO:0000313" key="9">
    <source>
        <dbReference type="Proteomes" id="UP000288859"/>
    </source>
</evidence>
<dbReference type="GO" id="GO:0003676">
    <property type="term" value="F:nucleic acid binding"/>
    <property type="evidence" value="ECO:0007669"/>
    <property type="project" value="InterPro"/>
</dbReference>
<dbReference type="InterPro" id="IPR050358">
    <property type="entry name" value="RSE1/DDB1/CFT1"/>
</dbReference>
<dbReference type="InterPro" id="IPR004871">
    <property type="entry name" value="RSE1/DDB1/CPSF1_C"/>
</dbReference>